<dbReference type="GO" id="GO:0009100">
    <property type="term" value="P:glycoprotein metabolic process"/>
    <property type="evidence" value="ECO:0007669"/>
    <property type="project" value="UniProtKB-ARBA"/>
</dbReference>
<dbReference type="RefSeq" id="WP_269720579.1">
    <property type="nucleotide sequence ID" value="NZ_CP101408.1"/>
</dbReference>
<evidence type="ECO:0000313" key="3">
    <source>
        <dbReference type="Proteomes" id="UP001141458"/>
    </source>
</evidence>
<dbReference type="Proteomes" id="UP001141458">
    <property type="component" value="Unassembled WGS sequence"/>
</dbReference>
<comment type="caution">
    <text evidence="2">The sequence shown here is derived from an EMBL/GenBank/DDBJ whole genome shotgun (WGS) entry which is preliminary data.</text>
</comment>
<feature type="domain" description="LicD/FKTN/FKRP nucleotidyltransferase" evidence="1">
    <location>
        <begin position="26"/>
        <end position="246"/>
    </location>
</feature>
<dbReference type="Pfam" id="PF04991">
    <property type="entry name" value="LicD"/>
    <property type="match status" value="1"/>
</dbReference>
<dbReference type="EMBL" id="JANDZV010000001">
    <property type="protein sequence ID" value="MCZ7407245.1"/>
    <property type="molecule type" value="Genomic_DNA"/>
</dbReference>
<dbReference type="InterPro" id="IPR007074">
    <property type="entry name" value="LicD/FKTN/FKRP_NTP_transf"/>
</dbReference>
<organism evidence="2 3">
    <name type="scientific">Parvimonas micra</name>
    <dbReference type="NCBI Taxonomy" id="33033"/>
    <lineage>
        <taxon>Bacteria</taxon>
        <taxon>Bacillati</taxon>
        <taxon>Bacillota</taxon>
        <taxon>Tissierellia</taxon>
        <taxon>Tissierellales</taxon>
        <taxon>Peptoniphilaceae</taxon>
        <taxon>Parvimonas</taxon>
    </lineage>
</organism>
<name>A0A9X3HJC9_9FIRM</name>
<accession>A0A9X3HJC9</accession>
<evidence type="ECO:0000259" key="1">
    <source>
        <dbReference type="Pfam" id="PF04991"/>
    </source>
</evidence>
<reference evidence="2" key="1">
    <citation type="submission" date="2022-07" db="EMBL/GenBank/DDBJ databases">
        <title>Parvimonas micra travels from the subgingival sulcus of the human oral cavity to the colorectal adenocarcinoma.</title>
        <authorList>
            <person name="Conde-Perez K."/>
            <person name="Buetas E."/>
            <person name="Aja-Macaya P."/>
            <person name="Martin-De Arribas E."/>
            <person name="Iglesias-Corras I."/>
            <person name="Trigo-Tasende N."/>
            <person name="Nasser-Ali M."/>
            <person name="Estevez L.S."/>
            <person name="Rumbo-Feal S."/>
            <person name="Otero-Alen B."/>
            <person name="Noguera J.F."/>
            <person name="Concha A."/>
            <person name="Pardinas-Lopez S."/>
            <person name="Carda-Dieguez M."/>
            <person name="Gomez-Randulfe I."/>
            <person name="Martinez-Lago N."/>
            <person name="Ladra S."/>
            <person name="Aparicio L.A."/>
            <person name="Bou G."/>
            <person name="Mira A."/>
            <person name="Vallejo J.A."/>
            <person name="Poza M."/>
        </authorList>
    </citation>
    <scope>NUCLEOTIDE SEQUENCE</scope>
    <source>
        <strain evidence="2">PM79KC-AC-4</strain>
    </source>
</reference>
<gene>
    <name evidence="2" type="ORF">NND69_02525</name>
</gene>
<proteinExistence type="predicted"/>
<sequence length="269" mass="32314">MEIKYLSMDEIKSVELEILKYIHNFCIENDIKYFLNYGTLIGAVRHKGFIPWDDDIDICMFRKDYEKFIDLFSKDDGIYKILSLETDDKYYNNFIKVINSKTKIEDERNYKTYDLGIFVDIFPIDSFDDLKLVEKTYKLESFKLLSFSKKENIQYGDSKLKDFVRLFFWTMLKPVSPRIFAKKIKEAVEKYSKENGKYFGVVGCSKLKYDDVFDYNPFDELAEFEFEGCNFFAPKKYDEILKKYYGDYMEFPPIDKQKYPHEIKAYFVD</sequence>
<dbReference type="AlphaFoldDB" id="A0A9X3HJC9"/>
<dbReference type="PANTHER" id="PTHR43404">
    <property type="entry name" value="LIPOPOLYSACCHARIDE CHOLINEPHOSPHOTRANSFERASE LICD"/>
    <property type="match status" value="1"/>
</dbReference>
<dbReference type="PANTHER" id="PTHR43404:SF2">
    <property type="entry name" value="LIPOPOLYSACCHARIDE CHOLINEPHOSPHOTRANSFERASE LICD"/>
    <property type="match status" value="1"/>
</dbReference>
<protein>
    <submittedName>
        <fullName evidence="2">LicD family protein</fullName>
    </submittedName>
</protein>
<dbReference type="InterPro" id="IPR052942">
    <property type="entry name" value="LPS_cholinephosphotransferase"/>
</dbReference>
<evidence type="ECO:0000313" key="2">
    <source>
        <dbReference type="EMBL" id="MCZ7407245.1"/>
    </source>
</evidence>